<feature type="domain" description="Disease resistance R13L4/SHOC-2-like LRR" evidence="10">
    <location>
        <begin position="570"/>
        <end position="710"/>
    </location>
</feature>
<dbReference type="Gene3D" id="3.40.50.300">
    <property type="entry name" value="P-loop containing nucleotide triphosphate hydrolases"/>
    <property type="match status" value="1"/>
</dbReference>
<dbReference type="InterPro" id="IPR042197">
    <property type="entry name" value="Apaf_helical"/>
</dbReference>
<dbReference type="Pfam" id="PF18052">
    <property type="entry name" value="Rx_N"/>
    <property type="match status" value="1"/>
</dbReference>
<feature type="domain" description="Disease resistance protein winged helix" evidence="9">
    <location>
        <begin position="441"/>
        <end position="507"/>
    </location>
</feature>
<dbReference type="Proteomes" id="UP000324705">
    <property type="component" value="Chromosome 7A"/>
</dbReference>
<comment type="similarity">
    <text evidence="1">Belongs to the disease resistance NB-LRR family.</text>
</comment>
<name>A0A9R0ZSF3_TRITD</name>
<evidence type="ECO:0000259" key="8">
    <source>
        <dbReference type="Pfam" id="PF18052"/>
    </source>
</evidence>
<protein>
    <submittedName>
        <fullName evidence="11">Uncharacterized protein</fullName>
    </submittedName>
</protein>
<keyword evidence="5" id="KW-0611">Plant defense</keyword>
<sequence>MAMVLDAFASYLVDMLTQVATNEVKTMLGVSGDIDKMGDKLRDLKNFLADADRRNIIDDTVREWVGLLKRTMYEAIDILDLCRLKDMERGPSSVNAGSFNPLLFCMRNPFHAREIGTRIKALNQRLDDIKERSVAFQFVNLWSYGDHYSNTHASRHGNLSREMVGDFDRSVVVGHKIEEDTRALVAQIMQTEKDVNNVITVVAIVGVGGIGKTTLAQKVFNDDAIQGWFSKKIWLSVNQNFSEVELLRRAIIGAGGNAQLAGNAKDTLHRALMRALKDHKTLLVMDDLWDKGAWEGVLRIPLANVAASGSCVLITTREGRVAQGVIAIQPYHQVDTVAPDDTWSLLKQQVCSSEINEDHINTLKDIGLKIVQKCGCLPIAVKVMGGLLRERGGLHSDWQRVLDDSKWSTTKMPNELNHTVYLSYEYMPSYLKQCFLYYSLLPKRNNFTMDQVVAMWMSEGLIHGNSSDLEELGINYYKELVSRNLIEPHKSYAEIWICNMHDGVRSFAQYMTKDEALIAQDEENDILTKLSSQNFLRLSIETDRSVSSELDWKSLQVQQSVRTLISTVQIKMKPGDSLATFSSLRTLHMEFGDMAVLVESLHQLKHMRYLALVNADIFVLPRNIGKMKLLQFLDISGCTKLMNLPDSIVKFGQLRLLSLPNASMVPRGFSSLTNMRRLIMFRAHMDGDWCSLDELGPLSQLKFLALTELKNVSAASFAANARLGEKMRFINLQLYCTSKLGDDGLVKEKEGVSEGEQERIEKVLYKLCPPPSVEYLTINGYFGRQLPS</sequence>
<evidence type="ECO:0000256" key="4">
    <source>
        <dbReference type="ARBA" id="ARBA00022741"/>
    </source>
</evidence>
<dbReference type="InterPro" id="IPR044974">
    <property type="entry name" value="Disease_R_plants"/>
</dbReference>
<evidence type="ECO:0000256" key="3">
    <source>
        <dbReference type="ARBA" id="ARBA00022737"/>
    </source>
</evidence>
<feature type="domain" description="Disease resistance N-terminal" evidence="8">
    <location>
        <begin position="9"/>
        <end position="90"/>
    </location>
</feature>
<evidence type="ECO:0000259" key="9">
    <source>
        <dbReference type="Pfam" id="PF23559"/>
    </source>
</evidence>
<dbReference type="Gene3D" id="1.20.5.4130">
    <property type="match status" value="1"/>
</dbReference>
<keyword evidence="12" id="KW-1185">Reference proteome</keyword>
<keyword evidence="3" id="KW-0677">Repeat</keyword>
<evidence type="ECO:0000256" key="1">
    <source>
        <dbReference type="ARBA" id="ARBA00008894"/>
    </source>
</evidence>
<dbReference type="PANTHER" id="PTHR23155">
    <property type="entry name" value="DISEASE RESISTANCE PROTEIN RP"/>
    <property type="match status" value="1"/>
</dbReference>
<dbReference type="GO" id="GO:0009626">
    <property type="term" value="P:plant-type hypersensitive response"/>
    <property type="evidence" value="ECO:0007669"/>
    <property type="project" value="UniProtKB-ARBA"/>
</dbReference>
<reference evidence="11 12" key="1">
    <citation type="submission" date="2017-09" db="EMBL/GenBank/DDBJ databases">
        <authorList>
            <consortium name="International Durum Wheat Genome Sequencing Consortium (IDWGSC)"/>
            <person name="Milanesi L."/>
        </authorList>
    </citation>
    <scope>NUCLEOTIDE SEQUENCE [LARGE SCALE GENOMIC DNA]</scope>
    <source>
        <strain evidence="12">cv. Svevo</strain>
    </source>
</reference>
<dbReference type="FunFam" id="1.10.10.10:FF:000322">
    <property type="entry name" value="Probable disease resistance protein At1g63360"/>
    <property type="match status" value="1"/>
</dbReference>
<evidence type="ECO:0000256" key="2">
    <source>
        <dbReference type="ARBA" id="ARBA00022614"/>
    </source>
</evidence>
<dbReference type="SUPFAM" id="SSF52540">
    <property type="entry name" value="P-loop containing nucleoside triphosphate hydrolases"/>
    <property type="match status" value="1"/>
</dbReference>
<dbReference type="InterPro" id="IPR027417">
    <property type="entry name" value="P-loop_NTPase"/>
</dbReference>
<dbReference type="InterPro" id="IPR058922">
    <property type="entry name" value="WHD_DRP"/>
</dbReference>
<keyword evidence="6" id="KW-0175">Coiled coil</keyword>
<dbReference type="InterPro" id="IPR036388">
    <property type="entry name" value="WH-like_DNA-bd_sf"/>
</dbReference>
<dbReference type="OMA" id="SIMANIQ"/>
<dbReference type="Pfam" id="PF00931">
    <property type="entry name" value="NB-ARC"/>
    <property type="match status" value="1"/>
</dbReference>
<dbReference type="CDD" id="cd14798">
    <property type="entry name" value="RX-CC_like"/>
    <property type="match status" value="1"/>
</dbReference>
<dbReference type="EMBL" id="LT934123">
    <property type="protein sequence ID" value="VAI82119.1"/>
    <property type="molecule type" value="Genomic_DNA"/>
</dbReference>
<dbReference type="InterPro" id="IPR055414">
    <property type="entry name" value="LRR_R13L4/SHOC2-like"/>
</dbReference>
<keyword evidence="4" id="KW-0547">Nucleotide-binding</keyword>
<dbReference type="AlphaFoldDB" id="A0A9R0ZSF3"/>
<dbReference type="InterPro" id="IPR038005">
    <property type="entry name" value="RX-like_CC"/>
</dbReference>
<dbReference type="PRINTS" id="PR00364">
    <property type="entry name" value="DISEASERSIST"/>
</dbReference>
<proteinExistence type="inferred from homology"/>
<dbReference type="SUPFAM" id="SSF52047">
    <property type="entry name" value="RNI-like"/>
    <property type="match status" value="1"/>
</dbReference>
<feature type="domain" description="NB-ARC" evidence="7">
    <location>
        <begin position="185"/>
        <end position="353"/>
    </location>
</feature>
<dbReference type="Pfam" id="PF23598">
    <property type="entry name" value="LRR_14"/>
    <property type="match status" value="1"/>
</dbReference>
<dbReference type="GO" id="GO:0043531">
    <property type="term" value="F:ADP binding"/>
    <property type="evidence" value="ECO:0007669"/>
    <property type="project" value="InterPro"/>
</dbReference>
<keyword evidence="2" id="KW-0433">Leucine-rich repeat</keyword>
<dbReference type="Gene3D" id="3.80.10.10">
    <property type="entry name" value="Ribonuclease Inhibitor"/>
    <property type="match status" value="1"/>
</dbReference>
<accession>A0A9R0ZSF3</accession>
<dbReference type="GO" id="GO:0042742">
    <property type="term" value="P:defense response to bacterium"/>
    <property type="evidence" value="ECO:0007669"/>
    <property type="project" value="UniProtKB-ARBA"/>
</dbReference>
<dbReference type="Gene3D" id="1.10.8.430">
    <property type="entry name" value="Helical domain of apoptotic protease-activating factors"/>
    <property type="match status" value="1"/>
</dbReference>
<dbReference type="Pfam" id="PF23559">
    <property type="entry name" value="WHD_DRP"/>
    <property type="match status" value="1"/>
</dbReference>
<evidence type="ECO:0000313" key="12">
    <source>
        <dbReference type="Proteomes" id="UP000324705"/>
    </source>
</evidence>
<evidence type="ECO:0000256" key="6">
    <source>
        <dbReference type="ARBA" id="ARBA00023054"/>
    </source>
</evidence>
<dbReference type="InterPro" id="IPR032675">
    <property type="entry name" value="LRR_dom_sf"/>
</dbReference>
<dbReference type="GO" id="GO:0002758">
    <property type="term" value="P:innate immune response-activating signaling pathway"/>
    <property type="evidence" value="ECO:0007669"/>
    <property type="project" value="UniProtKB-ARBA"/>
</dbReference>
<dbReference type="InterPro" id="IPR002182">
    <property type="entry name" value="NB-ARC"/>
</dbReference>
<evidence type="ECO:0000259" key="10">
    <source>
        <dbReference type="Pfam" id="PF23598"/>
    </source>
</evidence>
<evidence type="ECO:0000259" key="7">
    <source>
        <dbReference type="Pfam" id="PF00931"/>
    </source>
</evidence>
<evidence type="ECO:0000256" key="5">
    <source>
        <dbReference type="ARBA" id="ARBA00022821"/>
    </source>
</evidence>
<organism evidence="11 12">
    <name type="scientific">Triticum turgidum subsp. durum</name>
    <name type="common">Durum wheat</name>
    <name type="synonym">Triticum durum</name>
    <dbReference type="NCBI Taxonomy" id="4567"/>
    <lineage>
        <taxon>Eukaryota</taxon>
        <taxon>Viridiplantae</taxon>
        <taxon>Streptophyta</taxon>
        <taxon>Embryophyta</taxon>
        <taxon>Tracheophyta</taxon>
        <taxon>Spermatophyta</taxon>
        <taxon>Magnoliopsida</taxon>
        <taxon>Liliopsida</taxon>
        <taxon>Poales</taxon>
        <taxon>Poaceae</taxon>
        <taxon>BOP clade</taxon>
        <taxon>Pooideae</taxon>
        <taxon>Triticodae</taxon>
        <taxon>Triticeae</taxon>
        <taxon>Triticinae</taxon>
        <taxon>Triticum</taxon>
    </lineage>
</organism>
<dbReference type="InterPro" id="IPR041118">
    <property type="entry name" value="Rx_N"/>
</dbReference>
<dbReference type="PANTHER" id="PTHR23155:SF1095">
    <property type="entry name" value="OS05G0250700 PROTEIN"/>
    <property type="match status" value="1"/>
</dbReference>
<gene>
    <name evidence="11" type="ORF">TRITD_7Av1G280070</name>
</gene>
<evidence type="ECO:0000313" key="11">
    <source>
        <dbReference type="EMBL" id="VAI82119.1"/>
    </source>
</evidence>
<dbReference type="Gramene" id="TRITD7Av1G280070.23">
    <property type="protein sequence ID" value="TRITD7Av1G280070.23"/>
    <property type="gene ID" value="TRITD7Av1G280070"/>
</dbReference>
<dbReference type="Gene3D" id="1.10.10.10">
    <property type="entry name" value="Winged helix-like DNA-binding domain superfamily/Winged helix DNA-binding domain"/>
    <property type="match status" value="1"/>
</dbReference>